<dbReference type="CDD" id="cd00037">
    <property type="entry name" value="CLECT"/>
    <property type="match status" value="2"/>
</dbReference>
<evidence type="ECO:0000259" key="1">
    <source>
        <dbReference type="PROSITE" id="PS50041"/>
    </source>
</evidence>
<dbReference type="EMBL" id="BMAT01000951">
    <property type="protein sequence ID" value="GFR77008.1"/>
    <property type="molecule type" value="Genomic_DNA"/>
</dbReference>
<organism evidence="2 3">
    <name type="scientific">Elysia marginata</name>
    <dbReference type="NCBI Taxonomy" id="1093978"/>
    <lineage>
        <taxon>Eukaryota</taxon>
        <taxon>Metazoa</taxon>
        <taxon>Spiralia</taxon>
        <taxon>Lophotrochozoa</taxon>
        <taxon>Mollusca</taxon>
        <taxon>Gastropoda</taxon>
        <taxon>Heterobranchia</taxon>
        <taxon>Euthyneura</taxon>
        <taxon>Panpulmonata</taxon>
        <taxon>Sacoglossa</taxon>
        <taxon>Placobranchoidea</taxon>
        <taxon>Plakobranchidae</taxon>
        <taxon>Elysia</taxon>
    </lineage>
</organism>
<dbReference type="InterPro" id="IPR016187">
    <property type="entry name" value="CTDL_fold"/>
</dbReference>
<sequence length="218" mass="24480">MPSRSSGLEIHSSPGVCILASCRSVTCKTGWTPNPYSGSCVKIFRDKKSWDGARSSCQKEGADLIKIIGSKINTFLSGHITPDLKTVYIGLRMINYKLHWLDESIEALYNNEQKLQPSRAQESCGQINKDGYWIFTDCASVHSYYCEKSEDLCPDEWLPSYASGTCIKIHKQQTTWSIARHRCNTQGGDLVMIMNADMNVFVHGNVDGPECKKRQTPF</sequence>
<dbReference type="Pfam" id="PF00059">
    <property type="entry name" value="Lectin_C"/>
    <property type="match status" value="1"/>
</dbReference>
<comment type="caution">
    <text evidence="2">The sequence shown here is derived from an EMBL/GenBank/DDBJ whole genome shotgun (WGS) entry which is preliminary data.</text>
</comment>
<dbReference type="PROSITE" id="PS51257">
    <property type="entry name" value="PROKAR_LIPOPROTEIN"/>
    <property type="match status" value="1"/>
</dbReference>
<feature type="domain" description="C-type lectin" evidence="1">
    <location>
        <begin position="36"/>
        <end position="147"/>
    </location>
</feature>
<dbReference type="PROSITE" id="PS50041">
    <property type="entry name" value="C_TYPE_LECTIN_2"/>
    <property type="match status" value="1"/>
</dbReference>
<protein>
    <submittedName>
        <fullName evidence="2">Macrophage mannose receptor 1-like</fullName>
    </submittedName>
</protein>
<gene>
    <name evidence="2" type="ORF">ElyMa_000497800</name>
</gene>
<accession>A0AAV4FUM5</accession>
<dbReference type="Proteomes" id="UP000762676">
    <property type="component" value="Unassembled WGS sequence"/>
</dbReference>
<dbReference type="InterPro" id="IPR001304">
    <property type="entry name" value="C-type_lectin-like"/>
</dbReference>
<dbReference type="SUPFAM" id="SSF56436">
    <property type="entry name" value="C-type lectin-like"/>
    <property type="match status" value="2"/>
</dbReference>
<dbReference type="AlphaFoldDB" id="A0AAV4FUM5"/>
<dbReference type="PANTHER" id="PTHR22801:SF63">
    <property type="entry name" value="C-TYPE LECTIN DOMAIN-CONTAINING PROTEIN"/>
    <property type="match status" value="1"/>
</dbReference>
<reference evidence="2 3" key="1">
    <citation type="journal article" date="2021" name="Elife">
        <title>Chloroplast acquisition without the gene transfer in kleptoplastic sea slugs, Plakobranchus ocellatus.</title>
        <authorList>
            <person name="Maeda T."/>
            <person name="Takahashi S."/>
            <person name="Yoshida T."/>
            <person name="Shimamura S."/>
            <person name="Takaki Y."/>
            <person name="Nagai Y."/>
            <person name="Toyoda A."/>
            <person name="Suzuki Y."/>
            <person name="Arimoto A."/>
            <person name="Ishii H."/>
            <person name="Satoh N."/>
            <person name="Nishiyama T."/>
            <person name="Hasebe M."/>
            <person name="Maruyama T."/>
            <person name="Minagawa J."/>
            <person name="Obokata J."/>
            <person name="Shigenobu S."/>
        </authorList>
    </citation>
    <scope>NUCLEOTIDE SEQUENCE [LARGE SCALE GENOMIC DNA]</scope>
</reference>
<keyword evidence="3" id="KW-1185">Reference proteome</keyword>
<dbReference type="InterPro" id="IPR016186">
    <property type="entry name" value="C-type_lectin-like/link_sf"/>
</dbReference>
<dbReference type="Gene3D" id="3.10.100.10">
    <property type="entry name" value="Mannose-Binding Protein A, subunit A"/>
    <property type="match status" value="2"/>
</dbReference>
<dbReference type="InterPro" id="IPR050801">
    <property type="entry name" value="Ca-Dep_Lectins_ImmuneDev"/>
</dbReference>
<name>A0AAV4FUM5_9GAST</name>
<dbReference type="SMART" id="SM00034">
    <property type="entry name" value="CLECT"/>
    <property type="match status" value="1"/>
</dbReference>
<dbReference type="PANTHER" id="PTHR22801">
    <property type="entry name" value="LITHOSTATHINE"/>
    <property type="match status" value="1"/>
</dbReference>
<evidence type="ECO:0000313" key="3">
    <source>
        <dbReference type="Proteomes" id="UP000762676"/>
    </source>
</evidence>
<keyword evidence="2" id="KW-0675">Receptor</keyword>
<evidence type="ECO:0000313" key="2">
    <source>
        <dbReference type="EMBL" id="GFR77008.1"/>
    </source>
</evidence>
<proteinExistence type="predicted"/>